<dbReference type="AlphaFoldDB" id="A0A5Q3FAS9"/>
<comment type="caution">
    <text evidence="1">The sequence shown here is derived from an EMBL/GenBank/DDBJ whole genome shotgun (WGS) entry which is preliminary data.</text>
</comment>
<dbReference type="EMBL" id="CABFJX010000377">
    <property type="protein sequence ID" value="VTT75142.1"/>
    <property type="molecule type" value="Genomic_DNA"/>
</dbReference>
<evidence type="ECO:0000313" key="2">
    <source>
        <dbReference type="Proteomes" id="UP000760494"/>
    </source>
</evidence>
<dbReference type="OrthoDB" id="4499616at2759"/>
<sequence length="287" mass="32704">MPGQCPPCLPARENVKDTCMDPQYIPGGDYTIAQINEGSLEFQVSEAWTLILRDAFSIYEGFRVDYEADIHGRRIDMEVCHMNNHRMLNFLGLVLKRYAYLNSTHPLDDAETELKSTWNLWASHRRVGFGERYVLARGLSFTNTTRKAAMLDSWRYMMACCKLIDSPRRWEGHAQCMGPQNLWVAKCDNYFERPSAEAGLDQFACKLAGYLGLEIPFHRRVSQALRVSPVIQNRKLFQHIGRVVYVTRAFKALPIPPSLDSPVDSGLIEIMVIPLVEAFIVGKESPT</sequence>
<evidence type="ECO:0000313" key="1">
    <source>
        <dbReference type="EMBL" id="VTT75142.1"/>
    </source>
</evidence>
<protein>
    <submittedName>
        <fullName evidence="1">Uncharacterized protein</fullName>
    </submittedName>
</protein>
<organism evidence="1 2">
    <name type="scientific">Fusarium fujikuroi</name>
    <name type="common">Bakanae and foot rot disease fungus</name>
    <name type="synonym">Gibberella fujikuroi</name>
    <dbReference type="NCBI Taxonomy" id="5127"/>
    <lineage>
        <taxon>Eukaryota</taxon>
        <taxon>Fungi</taxon>
        <taxon>Dikarya</taxon>
        <taxon>Ascomycota</taxon>
        <taxon>Pezizomycotina</taxon>
        <taxon>Sordariomycetes</taxon>
        <taxon>Hypocreomycetidae</taxon>
        <taxon>Hypocreales</taxon>
        <taxon>Nectriaceae</taxon>
        <taxon>Fusarium</taxon>
        <taxon>Fusarium fujikuroi species complex</taxon>
    </lineage>
</organism>
<dbReference type="Proteomes" id="UP000760494">
    <property type="component" value="Unassembled WGS sequence"/>
</dbReference>
<reference evidence="1" key="1">
    <citation type="submission" date="2019-05" db="EMBL/GenBank/DDBJ databases">
        <authorList>
            <person name="Piombo E."/>
        </authorList>
    </citation>
    <scope>NUCLEOTIDE SEQUENCE</scope>
    <source>
        <strain evidence="1">C2S</strain>
    </source>
</reference>
<accession>A0A5Q3FAS9</accession>
<proteinExistence type="predicted"/>
<name>A0A5Q3FAS9_FUSFU</name>
<gene>
    <name evidence="1" type="ORF">C2S_9761</name>
</gene>